<keyword evidence="1" id="KW-1133">Transmembrane helix</keyword>
<organism evidence="2 3">
    <name type="scientific">Candidatus Nitrosotalea okcheonensis</name>
    <dbReference type="NCBI Taxonomy" id="1903276"/>
    <lineage>
        <taxon>Archaea</taxon>
        <taxon>Nitrososphaerota</taxon>
        <taxon>Nitrososphaeria</taxon>
        <taxon>Nitrosotaleales</taxon>
        <taxon>Nitrosotaleaceae</taxon>
        <taxon>Nitrosotalea</taxon>
    </lineage>
</organism>
<feature type="transmembrane region" description="Helical" evidence="1">
    <location>
        <begin position="75"/>
        <end position="97"/>
    </location>
</feature>
<protein>
    <submittedName>
        <fullName evidence="2">Uncharacterized protein</fullName>
    </submittedName>
</protein>
<feature type="transmembrane region" description="Helical" evidence="1">
    <location>
        <begin position="117"/>
        <end position="146"/>
    </location>
</feature>
<keyword evidence="1" id="KW-0812">Transmembrane</keyword>
<keyword evidence="1" id="KW-0472">Membrane</keyword>
<evidence type="ECO:0000313" key="3">
    <source>
        <dbReference type="Proteomes" id="UP000230607"/>
    </source>
</evidence>
<reference evidence="3" key="1">
    <citation type="submission" date="2017-03" db="EMBL/GenBank/DDBJ databases">
        <authorList>
            <person name="Herbold C."/>
        </authorList>
    </citation>
    <scope>NUCLEOTIDE SEQUENCE [LARGE SCALE GENOMIC DNA]</scope>
</reference>
<proteinExistence type="predicted"/>
<dbReference type="Proteomes" id="UP000230607">
    <property type="component" value="Chromosome 1"/>
</dbReference>
<feature type="transmembrane region" description="Helical" evidence="1">
    <location>
        <begin position="45"/>
        <end position="63"/>
    </location>
</feature>
<evidence type="ECO:0000256" key="1">
    <source>
        <dbReference type="SAM" id="Phobius"/>
    </source>
</evidence>
<accession>A0A2H1FDS7</accession>
<feature type="transmembrane region" description="Helical" evidence="1">
    <location>
        <begin position="21"/>
        <end position="39"/>
    </location>
</feature>
<gene>
    <name evidence="2" type="ORF">NCS_10733</name>
</gene>
<feature type="transmembrane region" description="Helical" evidence="1">
    <location>
        <begin position="153"/>
        <end position="169"/>
    </location>
</feature>
<evidence type="ECO:0000313" key="2">
    <source>
        <dbReference type="EMBL" id="SMH70926.1"/>
    </source>
</evidence>
<keyword evidence="3" id="KW-1185">Reference proteome</keyword>
<name>A0A2H1FDS7_9ARCH</name>
<sequence>MNMDAIVMKNALQSVFRNPRYVVISILISVFTFFIFIFVNNFSTFVTAISLGASPTLLLAVTTNGAVNIFDASGAAMFTSIIVISILSGITISMIIYQLRVTGSLGGKKNLASFGGIFGGAFSSACSACSTTLASILGAAGGLAIFPLKGLEFSLPSIGILVASMYFISKGLMKSGKCKI</sequence>
<dbReference type="EMBL" id="LT841358">
    <property type="protein sequence ID" value="SMH70926.1"/>
    <property type="molecule type" value="Genomic_DNA"/>
</dbReference>
<dbReference type="AlphaFoldDB" id="A0A2H1FDS7"/>